<sequence>MKSALWGTILSSLWLATFAMPASSADSLRGAWRGSGTVTFSNGSQERATCRANFKPSGQNAYDATASCSSQTGTVTQEAFVRGRGNRYRGTFYNPEFDATGNIQLNLSGGSMVARLTSNHGTAVIRLSRAR</sequence>
<dbReference type="STRING" id="1029756.W911_09760"/>
<gene>
    <name evidence="2" type="ORF">W911_09760</name>
</gene>
<dbReference type="KEGG" id="hni:W911_09760"/>
<dbReference type="HOGENOM" id="CLU_1924711_0_0_5"/>
<dbReference type="PATRIC" id="fig|1029756.8.peg.2030"/>
<dbReference type="RefSeq" id="WP_023787314.1">
    <property type="nucleotide sequence ID" value="NC_022997.1"/>
</dbReference>
<evidence type="ECO:0000256" key="1">
    <source>
        <dbReference type="SAM" id="SignalP"/>
    </source>
</evidence>
<evidence type="ECO:0000313" key="3">
    <source>
        <dbReference type="Proteomes" id="UP000018542"/>
    </source>
</evidence>
<dbReference type="EMBL" id="CP006912">
    <property type="protein sequence ID" value="AHB50165.1"/>
    <property type="molecule type" value="Genomic_DNA"/>
</dbReference>
<evidence type="ECO:0000313" key="2">
    <source>
        <dbReference type="EMBL" id="AHB50165.1"/>
    </source>
</evidence>
<accession>V5SJ97</accession>
<dbReference type="AlphaFoldDB" id="V5SJ97"/>
<reference evidence="2 3" key="1">
    <citation type="journal article" date="2014" name="Genome Announc.">
        <title>Complete Genome Sequence of Hyphomicrobium nitrativorans Strain NL23, a Denitrifying Bacterium Isolated from Biofilm of a Methanol-Fed Denitrification System Treating Seawater at the Montreal Biodome.</title>
        <authorList>
            <person name="Martineau C."/>
            <person name="Villeneuve C."/>
            <person name="Mauffrey F."/>
            <person name="Villemur R."/>
        </authorList>
    </citation>
    <scope>NUCLEOTIDE SEQUENCE [LARGE SCALE GENOMIC DNA]</scope>
    <source>
        <strain evidence="2">NL23</strain>
    </source>
</reference>
<protein>
    <recommendedName>
        <fullName evidence="4">Protease inhibitor Inh</fullName>
    </recommendedName>
</protein>
<evidence type="ECO:0008006" key="4">
    <source>
        <dbReference type="Google" id="ProtNLM"/>
    </source>
</evidence>
<feature type="chain" id="PRO_5004740843" description="Protease inhibitor Inh" evidence="1">
    <location>
        <begin position="25"/>
        <end position="131"/>
    </location>
</feature>
<keyword evidence="1" id="KW-0732">Signal</keyword>
<dbReference type="Proteomes" id="UP000018542">
    <property type="component" value="Chromosome"/>
</dbReference>
<keyword evidence="3" id="KW-1185">Reference proteome</keyword>
<proteinExistence type="predicted"/>
<organism evidence="2 3">
    <name type="scientific">Hyphomicrobium nitrativorans NL23</name>
    <dbReference type="NCBI Taxonomy" id="1029756"/>
    <lineage>
        <taxon>Bacteria</taxon>
        <taxon>Pseudomonadati</taxon>
        <taxon>Pseudomonadota</taxon>
        <taxon>Alphaproteobacteria</taxon>
        <taxon>Hyphomicrobiales</taxon>
        <taxon>Hyphomicrobiaceae</taxon>
        <taxon>Hyphomicrobium</taxon>
    </lineage>
</organism>
<dbReference type="OrthoDB" id="8137995at2"/>
<name>V5SJ97_9HYPH</name>
<feature type="signal peptide" evidence="1">
    <location>
        <begin position="1"/>
        <end position="24"/>
    </location>
</feature>